<organism evidence="4 5">
    <name type="scientific">Candidatus Dojkabacteria bacterium</name>
    <dbReference type="NCBI Taxonomy" id="2099670"/>
    <lineage>
        <taxon>Bacteria</taxon>
        <taxon>Candidatus Dojkabacteria</taxon>
    </lineage>
</organism>
<name>A0A847D141_9BACT</name>
<dbReference type="Proteomes" id="UP000545876">
    <property type="component" value="Unassembled WGS sequence"/>
</dbReference>
<keyword evidence="2" id="KW-0812">Transmembrane</keyword>
<evidence type="ECO:0000259" key="3">
    <source>
        <dbReference type="Pfam" id="PF02397"/>
    </source>
</evidence>
<reference evidence="4 5" key="1">
    <citation type="journal article" date="2020" name="Biotechnol. Biofuels">
        <title>New insights from the biogas microbiome by comprehensive genome-resolved metagenomics of nearly 1600 species originating from multiple anaerobic digesters.</title>
        <authorList>
            <person name="Campanaro S."/>
            <person name="Treu L."/>
            <person name="Rodriguez-R L.M."/>
            <person name="Kovalovszki A."/>
            <person name="Ziels R.M."/>
            <person name="Maus I."/>
            <person name="Zhu X."/>
            <person name="Kougias P.G."/>
            <person name="Basile A."/>
            <person name="Luo G."/>
            <person name="Schluter A."/>
            <person name="Konstantinidis K.T."/>
            <person name="Angelidaki I."/>
        </authorList>
    </citation>
    <scope>NUCLEOTIDE SEQUENCE [LARGE SCALE GENOMIC DNA]</scope>
    <source>
        <strain evidence="4">AS06rmzACSIP_65</strain>
    </source>
</reference>
<keyword evidence="2" id="KW-1133">Transmembrane helix</keyword>
<feature type="domain" description="Bacterial sugar transferase" evidence="3">
    <location>
        <begin position="10"/>
        <end position="211"/>
    </location>
</feature>
<evidence type="ECO:0000256" key="1">
    <source>
        <dbReference type="ARBA" id="ARBA00006464"/>
    </source>
</evidence>
<comment type="caution">
    <text evidence="4">The sequence shown here is derived from an EMBL/GenBank/DDBJ whole genome shotgun (WGS) entry which is preliminary data.</text>
</comment>
<dbReference type="AlphaFoldDB" id="A0A847D141"/>
<gene>
    <name evidence="4" type="ORF">GX656_02830</name>
</gene>
<protein>
    <submittedName>
        <fullName evidence="4">Sugar transferase</fullName>
    </submittedName>
</protein>
<dbReference type="Pfam" id="PF02397">
    <property type="entry name" value="Bac_transf"/>
    <property type="match status" value="1"/>
</dbReference>
<evidence type="ECO:0000313" key="4">
    <source>
        <dbReference type="EMBL" id="NLD25552.1"/>
    </source>
</evidence>
<evidence type="ECO:0000256" key="2">
    <source>
        <dbReference type="SAM" id="Phobius"/>
    </source>
</evidence>
<dbReference type="InterPro" id="IPR003362">
    <property type="entry name" value="Bact_transf"/>
</dbReference>
<proteinExistence type="inferred from homology"/>
<dbReference type="GO" id="GO:0016780">
    <property type="term" value="F:phosphotransferase activity, for other substituted phosphate groups"/>
    <property type="evidence" value="ECO:0007669"/>
    <property type="project" value="TreeGrafter"/>
</dbReference>
<comment type="similarity">
    <text evidence="1">Belongs to the bacterial sugar transferase family.</text>
</comment>
<dbReference type="EMBL" id="JAAZBX010000010">
    <property type="protein sequence ID" value="NLD25552.1"/>
    <property type="molecule type" value="Genomic_DNA"/>
</dbReference>
<sequence length="218" mass="25702">MSKTHYKFIKRFFDIFFSILLLILLSPLLLFTSFLIWVNDGGSIFVKEPLRKGKEGCNFKMYKFRTMIPDAHSQLLNNPKYKELKTKWVKNGNKMNSQEDSRITGIGRILRKCDIDELPQLINVFLGDMSLVGPRPTYDYEIVQHLKKYPKDKRFLKQIYTIRPGITGIWQVSGRNNIVLHDRFKMDAKYVREMNFLIDLKILLKTPFVVITRKGAYE</sequence>
<accession>A0A847D141</accession>
<evidence type="ECO:0000313" key="5">
    <source>
        <dbReference type="Proteomes" id="UP000545876"/>
    </source>
</evidence>
<dbReference type="PANTHER" id="PTHR30576:SF0">
    <property type="entry name" value="UNDECAPRENYL-PHOSPHATE N-ACETYLGALACTOSAMINYL 1-PHOSPHATE TRANSFERASE-RELATED"/>
    <property type="match status" value="1"/>
</dbReference>
<dbReference type="PANTHER" id="PTHR30576">
    <property type="entry name" value="COLANIC BIOSYNTHESIS UDP-GLUCOSE LIPID CARRIER TRANSFERASE"/>
    <property type="match status" value="1"/>
</dbReference>
<feature type="transmembrane region" description="Helical" evidence="2">
    <location>
        <begin position="12"/>
        <end position="38"/>
    </location>
</feature>
<keyword evidence="4" id="KW-0808">Transferase</keyword>
<keyword evidence="2" id="KW-0472">Membrane</keyword>